<organism evidence="4 5">
    <name type="scientific">Bacillus amyloliquefaciens (strain Y2)</name>
    <name type="common">Bacillus amyloliquefaciens subsp. plantarum (strain B9601-Y2)</name>
    <dbReference type="NCBI Taxonomy" id="1155777"/>
    <lineage>
        <taxon>Bacteria</taxon>
        <taxon>Bacillati</taxon>
        <taxon>Bacillota</taxon>
        <taxon>Bacilli</taxon>
        <taxon>Bacillales</taxon>
        <taxon>Bacillaceae</taxon>
        <taxon>Bacillus</taxon>
        <taxon>Bacillus amyloliquefaciens group</taxon>
    </lineage>
</organism>
<dbReference type="GO" id="GO:0008908">
    <property type="term" value="F:isochorismatase activity"/>
    <property type="evidence" value="ECO:0007669"/>
    <property type="project" value="UniProtKB-EC"/>
</dbReference>
<dbReference type="EC" id="3.3.2.1" evidence="4"/>
<reference evidence="4 5" key="1">
    <citation type="journal article" date="2012" name="J. Biotechnol.">
        <title>Genome sequence of the plant growth promoting strain Bacillus amyloliquefaciens subsp. plantarum B9601-Y2 and expression of mersacidin and other secondary metabolites.</title>
        <authorList>
            <person name="He P."/>
            <person name="Hao K."/>
            <person name="Blom J."/>
            <person name="Ruckert C."/>
            <person name="Vater J."/>
            <person name="Mao Z."/>
            <person name="Wu Y."/>
            <person name="Hou M."/>
            <person name="He P."/>
            <person name="He Y."/>
            <person name="Borriss R."/>
        </authorList>
    </citation>
    <scope>NUCLEOTIDE SEQUENCE [LARGE SCALE GENOMIC DNA]</scope>
    <source>
        <strain evidence="4">Y2</strain>
    </source>
</reference>
<protein>
    <submittedName>
        <fullName evidence="4">Isochorismatase</fullName>
        <ecNumber evidence="4">3.3.2.1</ecNumber>
    </submittedName>
</protein>
<name>I2C0D9_BACAY</name>
<dbReference type="InterPro" id="IPR050272">
    <property type="entry name" value="Isochorismatase-like_hydrls"/>
</dbReference>
<dbReference type="AlphaFoldDB" id="I2C0D9"/>
<accession>I2C0D9</accession>
<sequence>MPVLSEPNNTALLIVDMINNFQFDMGERLAEKTKQIVPRILSLKKHAKQSNWPIIYINDHYGLWKADIDAIREECSNDRSAPIIKDISPQPDDYFLIKPKHSAFYETALHTLLTELQVNRLIITGIAGNICVLFTANDAYMREYSITIPKDCTASNNDEDNDFALTMMENVLFAEITTEKQITAEK</sequence>
<dbReference type="SUPFAM" id="SSF52499">
    <property type="entry name" value="Isochorismatase-like hydrolases"/>
    <property type="match status" value="1"/>
</dbReference>
<gene>
    <name evidence="4" type="primary">yaaI</name>
    <name evidence="4" type="ORF">MUS_0021</name>
</gene>
<dbReference type="PANTHER" id="PTHR43540:SF6">
    <property type="entry name" value="ISOCHORISMATASE-LIKE DOMAIN-CONTAINING PROTEIN"/>
    <property type="match status" value="1"/>
</dbReference>
<evidence type="ECO:0000313" key="4">
    <source>
        <dbReference type="EMBL" id="AFJ60113.1"/>
    </source>
</evidence>
<proteinExistence type="inferred from homology"/>
<evidence type="ECO:0000313" key="5">
    <source>
        <dbReference type="Proteomes" id="UP000002878"/>
    </source>
</evidence>
<dbReference type="Pfam" id="PF00857">
    <property type="entry name" value="Isochorismatase"/>
    <property type="match status" value="1"/>
</dbReference>
<evidence type="ECO:0000259" key="3">
    <source>
        <dbReference type="Pfam" id="PF00857"/>
    </source>
</evidence>
<keyword evidence="2 4" id="KW-0378">Hydrolase</keyword>
<dbReference type="EMBL" id="CP003332">
    <property type="protein sequence ID" value="AFJ60113.1"/>
    <property type="molecule type" value="Genomic_DNA"/>
</dbReference>
<feature type="domain" description="Isochorismatase-like" evidence="3">
    <location>
        <begin position="10"/>
        <end position="179"/>
    </location>
</feature>
<dbReference type="PATRIC" id="fig|1126211.3.peg.19"/>
<dbReference type="InterPro" id="IPR000868">
    <property type="entry name" value="Isochorismatase-like_dom"/>
</dbReference>
<dbReference type="HOGENOM" id="CLU_068979_8_4_9"/>
<dbReference type="InterPro" id="IPR036380">
    <property type="entry name" value="Isochorismatase-like_sf"/>
</dbReference>
<dbReference type="Gene3D" id="3.40.50.850">
    <property type="entry name" value="Isochorismatase-like"/>
    <property type="match status" value="1"/>
</dbReference>
<dbReference type="CDD" id="cd00431">
    <property type="entry name" value="cysteine_hydrolases"/>
    <property type="match status" value="1"/>
</dbReference>
<comment type="similarity">
    <text evidence="1">Belongs to the isochorismatase family.</text>
</comment>
<dbReference type="Proteomes" id="UP000002878">
    <property type="component" value="Chromosome"/>
</dbReference>
<dbReference type="PANTHER" id="PTHR43540">
    <property type="entry name" value="PEROXYUREIDOACRYLATE/UREIDOACRYLATE AMIDOHYDROLASE-RELATED"/>
    <property type="match status" value="1"/>
</dbReference>
<evidence type="ECO:0000256" key="2">
    <source>
        <dbReference type="ARBA" id="ARBA00022801"/>
    </source>
</evidence>
<evidence type="ECO:0000256" key="1">
    <source>
        <dbReference type="ARBA" id="ARBA00006336"/>
    </source>
</evidence>
<dbReference type="KEGG" id="bqy:MUS_0021"/>